<dbReference type="Pfam" id="PF09912">
    <property type="entry name" value="DUF2141"/>
    <property type="match status" value="1"/>
</dbReference>
<sequence length="154" mass="17103">MFKHVLKRSRAGAWMLASMMGAAALPLHVQAVEAESVVVRMTDFVNDNGRVQCGLFDREDGWRDESRALKMTTARIEGKRATCRFEQVDPGQYAVAVFHAQANESQVNYGLFGKPQQGVGFSNNPSVTWGPPSFDEAAFRIESATVNLDVQMKY</sequence>
<name>A0A2R4XN36_9BURK</name>
<protein>
    <recommendedName>
        <fullName evidence="4">DUF2141 domain-containing protein</fullName>
    </recommendedName>
</protein>
<dbReference type="InterPro" id="IPR018673">
    <property type="entry name" value="DUF2141"/>
</dbReference>
<dbReference type="OrthoDB" id="9788332at2"/>
<dbReference type="Proteomes" id="UP000244571">
    <property type="component" value="Chromosome"/>
</dbReference>
<dbReference type="RefSeq" id="WP_108622615.1">
    <property type="nucleotide sequence ID" value="NZ_CP028901.1"/>
</dbReference>
<evidence type="ECO:0000313" key="2">
    <source>
        <dbReference type="EMBL" id="AWB35205.1"/>
    </source>
</evidence>
<evidence type="ECO:0000313" key="3">
    <source>
        <dbReference type="Proteomes" id="UP000244571"/>
    </source>
</evidence>
<evidence type="ECO:0000256" key="1">
    <source>
        <dbReference type="SAM" id="SignalP"/>
    </source>
</evidence>
<keyword evidence="3" id="KW-1185">Reference proteome</keyword>
<dbReference type="AlphaFoldDB" id="A0A2R4XN36"/>
<feature type="signal peptide" evidence="1">
    <location>
        <begin position="1"/>
        <end position="31"/>
    </location>
</feature>
<organism evidence="2 3">
    <name type="scientific">Orrella marina</name>
    <dbReference type="NCBI Taxonomy" id="2163011"/>
    <lineage>
        <taxon>Bacteria</taxon>
        <taxon>Pseudomonadati</taxon>
        <taxon>Pseudomonadota</taxon>
        <taxon>Betaproteobacteria</taxon>
        <taxon>Burkholderiales</taxon>
        <taxon>Alcaligenaceae</taxon>
        <taxon>Orrella</taxon>
    </lineage>
</organism>
<feature type="chain" id="PRO_5015323499" description="DUF2141 domain-containing protein" evidence="1">
    <location>
        <begin position="32"/>
        <end position="154"/>
    </location>
</feature>
<proteinExistence type="predicted"/>
<gene>
    <name evidence="2" type="ORF">DBV39_17325</name>
</gene>
<dbReference type="KEGG" id="boz:DBV39_17325"/>
<keyword evidence="1" id="KW-0732">Signal</keyword>
<dbReference type="EMBL" id="CP028901">
    <property type="protein sequence ID" value="AWB35205.1"/>
    <property type="molecule type" value="Genomic_DNA"/>
</dbReference>
<evidence type="ECO:0008006" key="4">
    <source>
        <dbReference type="Google" id="ProtNLM"/>
    </source>
</evidence>
<accession>A0A2R4XN36</accession>
<reference evidence="2 3" key="1">
    <citation type="submission" date="2018-04" db="EMBL/GenBank/DDBJ databases">
        <title>Bordetella sp. HZ20 isolated from seawater.</title>
        <authorList>
            <person name="Sun C."/>
        </authorList>
    </citation>
    <scope>NUCLEOTIDE SEQUENCE [LARGE SCALE GENOMIC DNA]</scope>
    <source>
        <strain evidence="2 3">HZ20</strain>
    </source>
</reference>